<protein>
    <submittedName>
        <fullName evidence="2">Uncharacterized protein</fullName>
    </submittedName>
</protein>
<name>A0A1F8GPW7_9BACT</name>
<comment type="caution">
    <text evidence="2">The sequence shown here is derived from an EMBL/GenBank/DDBJ whole genome shotgun (WGS) entry which is preliminary data.</text>
</comment>
<reference evidence="2 3" key="1">
    <citation type="journal article" date="2016" name="Nat. Commun.">
        <title>Thousands of microbial genomes shed light on interconnected biogeochemical processes in an aquifer system.</title>
        <authorList>
            <person name="Anantharaman K."/>
            <person name="Brown C.T."/>
            <person name="Hug L.A."/>
            <person name="Sharon I."/>
            <person name="Castelle C.J."/>
            <person name="Probst A.J."/>
            <person name="Thomas B.C."/>
            <person name="Singh A."/>
            <person name="Wilkins M.J."/>
            <person name="Karaoz U."/>
            <person name="Brodie E.L."/>
            <person name="Williams K.H."/>
            <person name="Hubbard S.S."/>
            <person name="Banfield J.F."/>
        </authorList>
    </citation>
    <scope>NUCLEOTIDE SEQUENCE [LARGE SCALE GENOMIC DNA]</scope>
</reference>
<gene>
    <name evidence="2" type="ORF">A2941_02365</name>
</gene>
<dbReference type="EMBL" id="MGKO01000010">
    <property type="protein sequence ID" value="OGN27465.1"/>
    <property type="molecule type" value="Genomic_DNA"/>
</dbReference>
<dbReference type="AlphaFoldDB" id="A0A1F8GPW7"/>
<feature type="region of interest" description="Disordered" evidence="1">
    <location>
        <begin position="98"/>
        <end position="133"/>
    </location>
</feature>
<evidence type="ECO:0000256" key="1">
    <source>
        <dbReference type="SAM" id="MobiDB-lite"/>
    </source>
</evidence>
<organism evidence="2 3">
    <name type="scientific">Candidatus Yanofskybacteria bacterium RIFCSPLOWO2_01_FULL_49_17</name>
    <dbReference type="NCBI Taxonomy" id="1802700"/>
    <lineage>
        <taxon>Bacteria</taxon>
        <taxon>Candidatus Yanofskyibacteriota</taxon>
    </lineage>
</organism>
<proteinExistence type="predicted"/>
<dbReference type="Proteomes" id="UP000178444">
    <property type="component" value="Unassembled WGS sequence"/>
</dbReference>
<sequence length="133" mass="14664">MGNNGYRCPEDKLLKGEGVITRFNVFVGRVASIGGSGCIEGEHGEVLVNFANLFFGHVRPRQVDGFDTYEGIRVKYVALPVNRALGFSLAKAIRVEPIENGDSNSDDHRNNRVSRRKERPSKIGDPRFTGGTD</sequence>
<accession>A0A1F8GPW7</accession>
<evidence type="ECO:0000313" key="3">
    <source>
        <dbReference type="Proteomes" id="UP000178444"/>
    </source>
</evidence>
<evidence type="ECO:0000313" key="2">
    <source>
        <dbReference type="EMBL" id="OGN27465.1"/>
    </source>
</evidence>